<organism evidence="2 3">
    <name type="scientific">Stakelama sediminis</name>
    <dbReference type="NCBI Taxonomy" id="463200"/>
    <lineage>
        <taxon>Bacteria</taxon>
        <taxon>Pseudomonadati</taxon>
        <taxon>Pseudomonadota</taxon>
        <taxon>Alphaproteobacteria</taxon>
        <taxon>Sphingomonadales</taxon>
        <taxon>Sphingomonadaceae</taxon>
        <taxon>Stakelama</taxon>
    </lineage>
</organism>
<dbReference type="InterPro" id="IPR029044">
    <property type="entry name" value="Nucleotide-diphossugar_trans"/>
</dbReference>
<dbReference type="RefSeq" id="WP_184003616.1">
    <property type="nucleotide sequence ID" value="NZ_BAABIF010000012.1"/>
</dbReference>
<evidence type="ECO:0000313" key="2">
    <source>
        <dbReference type="EMBL" id="MBB5719155.1"/>
    </source>
</evidence>
<reference evidence="2 3" key="1">
    <citation type="submission" date="2020-08" db="EMBL/GenBank/DDBJ databases">
        <title>Genomic Encyclopedia of Type Strains, Phase IV (KMG-IV): sequencing the most valuable type-strain genomes for metagenomic binning, comparative biology and taxonomic classification.</title>
        <authorList>
            <person name="Goeker M."/>
        </authorList>
    </citation>
    <scope>NUCLEOTIDE SEQUENCE [LARGE SCALE GENOMIC DNA]</scope>
    <source>
        <strain evidence="2 3">DSM 27203</strain>
    </source>
</reference>
<gene>
    <name evidence="2" type="ORF">FHR23_002093</name>
</gene>
<feature type="transmembrane region" description="Helical" evidence="1">
    <location>
        <begin position="380"/>
        <end position="399"/>
    </location>
</feature>
<keyword evidence="1" id="KW-1133">Transmembrane helix</keyword>
<dbReference type="Proteomes" id="UP000554342">
    <property type="component" value="Unassembled WGS sequence"/>
</dbReference>
<dbReference type="AlphaFoldDB" id="A0A840YZV9"/>
<dbReference type="NCBIfam" id="NF011307">
    <property type="entry name" value="PRK14716.1-5"/>
    <property type="match status" value="1"/>
</dbReference>
<feature type="transmembrane region" description="Helical" evidence="1">
    <location>
        <begin position="221"/>
        <end position="240"/>
    </location>
</feature>
<keyword evidence="1" id="KW-0812">Transmembrane</keyword>
<evidence type="ECO:0000313" key="3">
    <source>
        <dbReference type="Proteomes" id="UP000554342"/>
    </source>
</evidence>
<comment type="caution">
    <text evidence="2">The sequence shown here is derived from an EMBL/GenBank/DDBJ whole genome shotgun (WGS) entry which is preliminary data.</text>
</comment>
<evidence type="ECO:0000256" key="1">
    <source>
        <dbReference type="SAM" id="Phobius"/>
    </source>
</evidence>
<dbReference type="SUPFAM" id="SSF53448">
    <property type="entry name" value="Nucleotide-diphospho-sugar transferases"/>
    <property type="match status" value="1"/>
</dbReference>
<dbReference type="EMBL" id="JACIJI010000003">
    <property type="protein sequence ID" value="MBB5719155.1"/>
    <property type="molecule type" value="Genomic_DNA"/>
</dbReference>
<proteinExistence type="predicted"/>
<keyword evidence="3" id="KW-1185">Reference proteome</keyword>
<name>A0A840YZV9_9SPHN</name>
<accession>A0A840YZV9</accession>
<keyword evidence="1" id="KW-0472">Membrane</keyword>
<protein>
    <submittedName>
        <fullName evidence="2">Adsorption protein B</fullName>
    </submittedName>
</protein>
<dbReference type="Pfam" id="PF13641">
    <property type="entry name" value="Glyco_tranf_2_3"/>
    <property type="match status" value="1"/>
</dbReference>
<sequence length="462" mass="50999">MTVWETILSGLDIMTRETALFACIGFLIGGTDDLVIDLLYWTGLAGRKSIAPDIDAMAQSDRRLAIFVPAWDESAVIASMLRTARRNIRHRNYALYVGTYPNDRATIDAVAAFATVDPHIRLVIADHPGPTTKADCLNSLWRALERDVEAGEAPVAAIILHDAEDVVHPRELCVHAALIGDYDLIQTPVIPLMDARSPFVAGHYCDEFAESHAKQMTVRGAIGAAIPLAGVGCAIGYAMLRRIADDHGGAPFDAESLTEDYELGLKIKRLNGRAIFARIREHRGGPPIGTRAYFPARLDAAVRQKARWMIGIALAGWDRIGWASAREFADHWMRMRDRRALLAVIVLAAAYIALVAGFVAQSLHWLSDIPAPAPDRTMRWLLIATTLVLTWRLAMRALFVQRLYGWKQALLSLPRAVTGNAIALLAARRAITRYIGMLRGKPLRWDKTAHHFPENVEGEATA</sequence>
<feature type="transmembrane region" description="Helical" evidence="1">
    <location>
        <begin position="340"/>
        <end position="360"/>
    </location>
</feature>